<dbReference type="EMBL" id="JAEPRB010000547">
    <property type="protein sequence ID" value="KAG2215081.1"/>
    <property type="molecule type" value="Genomic_DNA"/>
</dbReference>
<sequence length="140" mass="16060">MHWDIISATAKISRSIDASLKDFYRLFPKYFDNKDAFIAFKLMESLLSTVSSHPQMLQKQNKNLILQNTTISQQYVNPLDVRLLIDQDGKEYGLCSGELAKEDDHDKTILDKAKLNRESKCNLDCILDICEEDNCKISTP</sequence>
<gene>
    <name evidence="1" type="ORF">INT45_003148</name>
</gene>
<dbReference type="Proteomes" id="UP000646827">
    <property type="component" value="Unassembled WGS sequence"/>
</dbReference>
<proteinExistence type="predicted"/>
<dbReference type="AlphaFoldDB" id="A0A8H7RPY1"/>
<reference evidence="1 2" key="1">
    <citation type="submission" date="2020-12" db="EMBL/GenBank/DDBJ databases">
        <title>Metabolic potential, ecology and presence of endohyphal bacteria is reflected in genomic diversity of Mucoromycotina.</title>
        <authorList>
            <person name="Muszewska A."/>
            <person name="Okrasinska A."/>
            <person name="Steczkiewicz K."/>
            <person name="Drgas O."/>
            <person name="Orlowska M."/>
            <person name="Perlinska-Lenart U."/>
            <person name="Aleksandrzak-Piekarczyk T."/>
            <person name="Szatraj K."/>
            <person name="Zielenkiewicz U."/>
            <person name="Pilsyk S."/>
            <person name="Malc E."/>
            <person name="Mieczkowski P."/>
            <person name="Kruszewska J.S."/>
            <person name="Biernat P."/>
            <person name="Pawlowska J."/>
        </authorList>
    </citation>
    <scope>NUCLEOTIDE SEQUENCE [LARGE SCALE GENOMIC DNA]</scope>
    <source>
        <strain evidence="1 2">CBS 142.35</strain>
    </source>
</reference>
<organism evidence="1 2">
    <name type="scientific">Circinella minor</name>
    <dbReference type="NCBI Taxonomy" id="1195481"/>
    <lineage>
        <taxon>Eukaryota</taxon>
        <taxon>Fungi</taxon>
        <taxon>Fungi incertae sedis</taxon>
        <taxon>Mucoromycota</taxon>
        <taxon>Mucoromycotina</taxon>
        <taxon>Mucoromycetes</taxon>
        <taxon>Mucorales</taxon>
        <taxon>Lichtheimiaceae</taxon>
        <taxon>Circinella</taxon>
    </lineage>
</organism>
<keyword evidence="2" id="KW-1185">Reference proteome</keyword>
<evidence type="ECO:0000313" key="1">
    <source>
        <dbReference type="EMBL" id="KAG2215081.1"/>
    </source>
</evidence>
<comment type="caution">
    <text evidence="1">The sequence shown here is derived from an EMBL/GenBank/DDBJ whole genome shotgun (WGS) entry which is preliminary data.</text>
</comment>
<evidence type="ECO:0000313" key="2">
    <source>
        <dbReference type="Proteomes" id="UP000646827"/>
    </source>
</evidence>
<name>A0A8H7RPY1_9FUNG</name>
<dbReference type="OrthoDB" id="2206047at2759"/>
<protein>
    <submittedName>
        <fullName evidence="1">Uncharacterized protein</fullName>
    </submittedName>
</protein>
<accession>A0A8H7RPY1</accession>